<evidence type="ECO:0000256" key="2">
    <source>
        <dbReference type="SAM" id="SignalP"/>
    </source>
</evidence>
<evidence type="ECO:0000313" key="3">
    <source>
        <dbReference type="EMBL" id="CEM17767.1"/>
    </source>
</evidence>
<accession>A0A0G4FST7</accession>
<dbReference type="VEuPathDB" id="CryptoDB:Cvel_3710"/>
<keyword evidence="2" id="KW-0732">Signal</keyword>
<feature type="compositionally biased region" description="Low complexity" evidence="1">
    <location>
        <begin position="108"/>
        <end position="117"/>
    </location>
</feature>
<feature type="compositionally biased region" description="Low complexity" evidence="1">
    <location>
        <begin position="135"/>
        <end position="147"/>
    </location>
</feature>
<feature type="region of interest" description="Disordered" evidence="1">
    <location>
        <begin position="96"/>
        <end position="147"/>
    </location>
</feature>
<dbReference type="PROSITE" id="PS51257">
    <property type="entry name" value="PROKAR_LIPOPROTEIN"/>
    <property type="match status" value="1"/>
</dbReference>
<feature type="signal peptide" evidence="2">
    <location>
        <begin position="1"/>
        <end position="30"/>
    </location>
</feature>
<sequence>MPMRHSFSSQQPAKMKSFLALAAGVACAFADPEVAADTTSAPLRALGPHSHHHVPAGPIVVPVYIPVMQEPTKSPPPVVKKVTPTTFFPIAKTYVTPAPKKSPPPKKAPILAAPTKKGPSSVPSYPAQDYTYDIPSGSTPPTSSGPAATPVMCPIGQFYQCDVSGTSCGCQ</sequence>
<protein>
    <submittedName>
        <fullName evidence="3">Uncharacterized protein</fullName>
    </submittedName>
</protein>
<feature type="chain" id="PRO_5005189022" evidence="2">
    <location>
        <begin position="31"/>
        <end position="171"/>
    </location>
</feature>
<proteinExistence type="predicted"/>
<name>A0A0G4FST7_9ALVE</name>
<evidence type="ECO:0000256" key="1">
    <source>
        <dbReference type="SAM" id="MobiDB-lite"/>
    </source>
</evidence>
<organism evidence="3">
    <name type="scientific">Chromera velia CCMP2878</name>
    <dbReference type="NCBI Taxonomy" id="1169474"/>
    <lineage>
        <taxon>Eukaryota</taxon>
        <taxon>Sar</taxon>
        <taxon>Alveolata</taxon>
        <taxon>Colpodellida</taxon>
        <taxon>Chromeraceae</taxon>
        <taxon>Chromera</taxon>
    </lineage>
</organism>
<dbReference type="AlphaFoldDB" id="A0A0G4FST7"/>
<dbReference type="EMBL" id="CDMZ01000606">
    <property type="protein sequence ID" value="CEM17767.1"/>
    <property type="molecule type" value="Genomic_DNA"/>
</dbReference>
<reference evidence="3" key="1">
    <citation type="submission" date="2014-11" db="EMBL/GenBank/DDBJ databases">
        <authorList>
            <person name="Otto D Thomas"/>
            <person name="Naeem Raeece"/>
        </authorList>
    </citation>
    <scope>NUCLEOTIDE SEQUENCE</scope>
</reference>
<gene>
    <name evidence="3" type="ORF">Cvel_3710</name>
</gene>